<dbReference type="AlphaFoldDB" id="A0A550CMX2"/>
<evidence type="ECO:0000256" key="5">
    <source>
        <dbReference type="ARBA" id="ARBA00022801"/>
    </source>
</evidence>
<evidence type="ECO:0000256" key="8">
    <source>
        <dbReference type="SAM" id="SignalP"/>
    </source>
</evidence>
<evidence type="ECO:0000259" key="9">
    <source>
        <dbReference type="SMART" id="SM01351"/>
    </source>
</evidence>
<dbReference type="GO" id="GO:0006508">
    <property type="term" value="P:proteolysis"/>
    <property type="evidence" value="ECO:0007669"/>
    <property type="project" value="UniProtKB-KW"/>
</dbReference>
<keyword evidence="11" id="KW-1185">Reference proteome</keyword>
<comment type="similarity">
    <text evidence="2">Belongs to the peptidase M35 family.</text>
</comment>
<dbReference type="PANTHER" id="PTHR37016:SF3">
    <property type="entry name" value="NEUTRAL PROTEASE 2-RELATED"/>
    <property type="match status" value="1"/>
</dbReference>
<proteinExistence type="inferred from homology"/>
<dbReference type="Proteomes" id="UP000320762">
    <property type="component" value="Unassembled WGS sequence"/>
</dbReference>
<feature type="signal peptide" evidence="8">
    <location>
        <begin position="1"/>
        <end position="25"/>
    </location>
</feature>
<feature type="chain" id="PRO_5021881943" description="Lysine-specific metallo-endopeptidase domain-containing protein" evidence="8">
    <location>
        <begin position="26"/>
        <end position="348"/>
    </location>
</feature>
<comment type="caution">
    <text evidence="10">The sequence shown here is derived from an EMBL/GenBank/DDBJ whole genome shotgun (WGS) entry which is preliminary data.</text>
</comment>
<dbReference type="InterPro" id="IPR029463">
    <property type="entry name" value="Lys_MEP"/>
</dbReference>
<dbReference type="SMART" id="SM01351">
    <property type="entry name" value="Aspzincin_M35"/>
    <property type="match status" value="1"/>
</dbReference>
<dbReference type="Pfam" id="PF14521">
    <property type="entry name" value="Aspzincin_M35"/>
    <property type="match status" value="1"/>
</dbReference>
<evidence type="ECO:0000256" key="6">
    <source>
        <dbReference type="ARBA" id="ARBA00022833"/>
    </source>
</evidence>
<dbReference type="GO" id="GO:0004222">
    <property type="term" value="F:metalloendopeptidase activity"/>
    <property type="evidence" value="ECO:0007669"/>
    <property type="project" value="InterPro"/>
</dbReference>
<gene>
    <name evidence="10" type="ORF">BD626DRAFT_197166</name>
</gene>
<dbReference type="InterPro" id="IPR034115">
    <property type="entry name" value="M35_peptidyl-Lys"/>
</dbReference>
<keyword evidence="7" id="KW-0482">Metalloprotease</keyword>
<organism evidence="10 11">
    <name type="scientific">Schizophyllum amplum</name>
    <dbReference type="NCBI Taxonomy" id="97359"/>
    <lineage>
        <taxon>Eukaryota</taxon>
        <taxon>Fungi</taxon>
        <taxon>Dikarya</taxon>
        <taxon>Basidiomycota</taxon>
        <taxon>Agaricomycotina</taxon>
        <taxon>Agaricomycetes</taxon>
        <taxon>Agaricomycetidae</taxon>
        <taxon>Agaricales</taxon>
        <taxon>Schizophyllaceae</taxon>
        <taxon>Schizophyllum</taxon>
    </lineage>
</organism>
<evidence type="ECO:0000313" key="11">
    <source>
        <dbReference type="Proteomes" id="UP000320762"/>
    </source>
</evidence>
<keyword evidence="5" id="KW-0378">Hydrolase</keyword>
<evidence type="ECO:0000256" key="3">
    <source>
        <dbReference type="ARBA" id="ARBA00022670"/>
    </source>
</evidence>
<dbReference type="OrthoDB" id="412874at2759"/>
<evidence type="ECO:0000256" key="4">
    <source>
        <dbReference type="ARBA" id="ARBA00022723"/>
    </source>
</evidence>
<name>A0A550CMX2_9AGAR</name>
<accession>A0A550CMX2</accession>
<sequence>MFSATAKAALVSVALSAMTASATQSVSLKVAGPSDVTDVENLKVTTTITNTGDETLRLFNDPNSALSTLPANTFAISNSAGAAPKFQGIKAKYSRDTVVAKNLKSFTVLAPGESIDTTHDLSAAYNFTESGEDAYTFDAAKTFYHLSDNGSVVPVEATTKTHSAKVAGKLAVSRKGLNKRAKYNGCSSDQESQIDDAVSAATTYASDAFNYLSENTESTDRYSTWFGEYDAGRHDTVLSHYQKISEGDYTSFTYDCTCTDDGTYAYVYPDSYGEIYLCPVFWDVDVTGTDSKGGTLVHEASHFTDNGGTDDIVYGQSSAKSLASSDPDQAIQNADNHEYFAENNPSQS</sequence>
<dbReference type="SUPFAM" id="SSF55486">
    <property type="entry name" value="Metalloproteases ('zincins'), catalytic domain"/>
    <property type="match status" value="1"/>
</dbReference>
<evidence type="ECO:0000256" key="7">
    <source>
        <dbReference type="ARBA" id="ARBA00023049"/>
    </source>
</evidence>
<evidence type="ECO:0000313" key="10">
    <source>
        <dbReference type="EMBL" id="TRM66117.1"/>
    </source>
</evidence>
<keyword evidence="4" id="KW-0479">Metal-binding</keyword>
<evidence type="ECO:0000256" key="2">
    <source>
        <dbReference type="ARBA" id="ARBA00010279"/>
    </source>
</evidence>
<reference evidence="10 11" key="1">
    <citation type="journal article" date="2019" name="New Phytol.">
        <title>Comparative genomics reveals unique wood-decay strategies and fruiting body development in the Schizophyllaceae.</title>
        <authorList>
            <person name="Almasi E."/>
            <person name="Sahu N."/>
            <person name="Krizsan K."/>
            <person name="Balint B."/>
            <person name="Kovacs G.M."/>
            <person name="Kiss B."/>
            <person name="Cseklye J."/>
            <person name="Drula E."/>
            <person name="Henrissat B."/>
            <person name="Nagy I."/>
            <person name="Chovatia M."/>
            <person name="Adam C."/>
            <person name="LaButti K."/>
            <person name="Lipzen A."/>
            <person name="Riley R."/>
            <person name="Grigoriev I.V."/>
            <person name="Nagy L.G."/>
        </authorList>
    </citation>
    <scope>NUCLEOTIDE SEQUENCE [LARGE SCALE GENOMIC DNA]</scope>
    <source>
        <strain evidence="10 11">NL-1724</strain>
    </source>
</reference>
<keyword evidence="3" id="KW-0645">Protease</keyword>
<comment type="cofactor">
    <cofactor evidence="1">
        <name>Zn(2+)</name>
        <dbReference type="ChEBI" id="CHEBI:29105"/>
    </cofactor>
</comment>
<dbReference type="STRING" id="97359.A0A550CMX2"/>
<feature type="domain" description="Lysine-specific metallo-endopeptidase" evidence="9">
    <location>
        <begin position="210"/>
        <end position="342"/>
    </location>
</feature>
<dbReference type="CDD" id="cd11306">
    <property type="entry name" value="M35_peptidyl-Lys"/>
    <property type="match status" value="1"/>
</dbReference>
<dbReference type="Gene3D" id="2.60.40.2970">
    <property type="match status" value="1"/>
</dbReference>
<dbReference type="PANTHER" id="PTHR37016">
    <property type="match status" value="1"/>
</dbReference>
<keyword evidence="8" id="KW-0732">Signal</keyword>
<protein>
    <recommendedName>
        <fullName evidence="9">Lysine-specific metallo-endopeptidase domain-containing protein</fullName>
    </recommendedName>
</protein>
<dbReference type="Gene3D" id="3.40.390.10">
    <property type="entry name" value="Collagenase (Catalytic Domain)"/>
    <property type="match status" value="1"/>
</dbReference>
<evidence type="ECO:0000256" key="1">
    <source>
        <dbReference type="ARBA" id="ARBA00001947"/>
    </source>
</evidence>
<dbReference type="GO" id="GO:0046872">
    <property type="term" value="F:metal ion binding"/>
    <property type="evidence" value="ECO:0007669"/>
    <property type="project" value="UniProtKB-KW"/>
</dbReference>
<dbReference type="InterPro" id="IPR050414">
    <property type="entry name" value="Fungal_M35_metalloproteases"/>
</dbReference>
<dbReference type="InterPro" id="IPR024079">
    <property type="entry name" value="MetalloPept_cat_dom_sf"/>
</dbReference>
<dbReference type="EMBL" id="VDMD01000004">
    <property type="protein sequence ID" value="TRM66117.1"/>
    <property type="molecule type" value="Genomic_DNA"/>
</dbReference>
<keyword evidence="6" id="KW-0862">Zinc</keyword>